<reference evidence="8" key="1">
    <citation type="submission" date="2021-05" db="EMBL/GenBank/DDBJ databases">
        <authorList>
            <person name="Pietrasiak N."/>
            <person name="Ward R."/>
            <person name="Stajich J.E."/>
            <person name="Kurbessoian T."/>
        </authorList>
    </citation>
    <scope>NUCLEOTIDE SEQUENCE</scope>
    <source>
        <strain evidence="8">HA4357-MV3</strain>
    </source>
</reference>
<gene>
    <name evidence="8" type="ORF">KME28_22850</name>
</gene>
<dbReference type="EMBL" id="JAHHHW010000132">
    <property type="protein sequence ID" value="MBW4434475.1"/>
    <property type="molecule type" value="Genomic_DNA"/>
</dbReference>
<protein>
    <recommendedName>
        <fullName evidence="5">Putative aliphatic sulfonates-binding protein</fullName>
    </recommendedName>
</protein>
<dbReference type="PANTHER" id="PTHR30024:SF45">
    <property type="entry name" value="ABC TRANSPORTER SUBSTRATE-BINDING PROTEIN"/>
    <property type="match status" value="1"/>
</dbReference>
<evidence type="ECO:0000313" key="9">
    <source>
        <dbReference type="Proteomes" id="UP000813215"/>
    </source>
</evidence>
<keyword evidence="2" id="KW-0813">Transport</keyword>
<evidence type="ECO:0000256" key="1">
    <source>
        <dbReference type="ARBA" id="ARBA00010742"/>
    </source>
</evidence>
<comment type="caution">
    <text evidence="8">The sequence shown here is derived from an EMBL/GenBank/DDBJ whole genome shotgun (WGS) entry which is preliminary data.</text>
</comment>
<keyword evidence="3 6" id="KW-0732">Signal</keyword>
<dbReference type="InterPro" id="IPR015168">
    <property type="entry name" value="SsuA/THI5"/>
</dbReference>
<feature type="chain" id="PRO_5038649536" description="Putative aliphatic sulfonates-binding protein" evidence="6">
    <location>
        <begin position="25"/>
        <end position="502"/>
    </location>
</feature>
<sequence length="502" mass="55388">MCVYPMTRRNLLFCLLLVSLVFTGACSNQTSDNNSTNTTSRSSTNKKVIRIAIGTQDQTINTVTGGAVIREEKLLEKYLPKTGKYENVEYKIEWTSYTSGPPINNKMLANQIDIGMMGDFPLTINVTTFQQKGNGVRTIYIGSLAYSPNGAGNAVVVPKNSSINSLNQLKGKQVSVPFGSAAHGMLLKALKDVGINPEKDVNLTSQSPEVGGSSLKTGQIDAHANFVPFGELFPFRGFARKIFDGAETGVPTFHGVLVRSDFAKENPEIVVAYLKALLEANKVFREQPEAIATKVEKWCGVEREVVYMFLGPSGLQQINPTIRQVNFEALKNSVVTLKQLGRLDATVNPEDVTKWADDSYLRQAMKEVGLNYDEVANAKDFVISGEDAQTKEPIKDPKMAAQLWLKGNDKVMNFASIKNMMAMSQKLKAEGKQDKGVIFVHDRNHGWKLLAENSFYVQNGNEISAFLTQKEAQDFAQKSGVKVVDFKGLQQSYAQNQQLSKL</sequence>
<dbReference type="SUPFAM" id="SSF160387">
    <property type="entry name" value="NosL/MerB-like"/>
    <property type="match status" value="1"/>
</dbReference>
<evidence type="ECO:0000256" key="3">
    <source>
        <dbReference type="ARBA" id="ARBA00022729"/>
    </source>
</evidence>
<comment type="function">
    <text evidence="4">Part of a binding-protein-dependent transport system for aliphatic sulfonates. Putative binding protein.</text>
</comment>
<evidence type="ECO:0000259" key="7">
    <source>
        <dbReference type="SMART" id="SM00062"/>
    </source>
</evidence>
<evidence type="ECO:0000256" key="5">
    <source>
        <dbReference type="ARBA" id="ARBA00070228"/>
    </source>
</evidence>
<name>A0A9E3LVX4_9NOST</name>
<evidence type="ECO:0000313" key="8">
    <source>
        <dbReference type="EMBL" id="MBW4434475.1"/>
    </source>
</evidence>
<evidence type="ECO:0000256" key="4">
    <source>
        <dbReference type="ARBA" id="ARBA00055538"/>
    </source>
</evidence>
<evidence type="ECO:0000256" key="6">
    <source>
        <dbReference type="SAM" id="SignalP"/>
    </source>
</evidence>
<dbReference type="FunFam" id="3.40.190.10:FF:000050">
    <property type="entry name" value="Sulfonate ABC transporter substrate-binding protein"/>
    <property type="match status" value="1"/>
</dbReference>
<dbReference type="SMART" id="SM00062">
    <property type="entry name" value="PBPb"/>
    <property type="match status" value="1"/>
</dbReference>
<feature type="signal peptide" evidence="6">
    <location>
        <begin position="1"/>
        <end position="24"/>
    </location>
</feature>
<feature type="domain" description="Solute-binding protein family 3/N-terminal" evidence="7">
    <location>
        <begin position="62"/>
        <end position="302"/>
    </location>
</feature>
<proteinExistence type="inferred from homology"/>
<dbReference type="PANTHER" id="PTHR30024">
    <property type="entry name" value="ALIPHATIC SULFONATES-BINDING PROTEIN-RELATED"/>
    <property type="match status" value="1"/>
</dbReference>
<comment type="similarity">
    <text evidence="1">Belongs to the bacterial solute-binding protein SsuA/TauA family.</text>
</comment>
<organism evidence="8 9">
    <name type="scientific">Pelatocladus maniniholoensis HA4357-MV3</name>
    <dbReference type="NCBI Taxonomy" id="1117104"/>
    <lineage>
        <taxon>Bacteria</taxon>
        <taxon>Bacillati</taxon>
        <taxon>Cyanobacteriota</taxon>
        <taxon>Cyanophyceae</taxon>
        <taxon>Nostocales</taxon>
        <taxon>Nostocaceae</taxon>
        <taxon>Pelatocladus</taxon>
    </lineage>
</organism>
<evidence type="ECO:0000256" key="2">
    <source>
        <dbReference type="ARBA" id="ARBA00022448"/>
    </source>
</evidence>
<dbReference type="Proteomes" id="UP000813215">
    <property type="component" value="Unassembled WGS sequence"/>
</dbReference>
<reference evidence="8" key="2">
    <citation type="journal article" date="2022" name="Microbiol. Resour. Announc.">
        <title>Metagenome Sequencing to Explore Phylogenomics of Terrestrial Cyanobacteria.</title>
        <authorList>
            <person name="Ward R.D."/>
            <person name="Stajich J.E."/>
            <person name="Johansen J.R."/>
            <person name="Huntemann M."/>
            <person name="Clum A."/>
            <person name="Foster B."/>
            <person name="Foster B."/>
            <person name="Roux S."/>
            <person name="Palaniappan K."/>
            <person name="Varghese N."/>
            <person name="Mukherjee S."/>
            <person name="Reddy T.B.K."/>
            <person name="Daum C."/>
            <person name="Copeland A."/>
            <person name="Chen I.A."/>
            <person name="Ivanova N.N."/>
            <person name="Kyrpides N.C."/>
            <person name="Shapiro N."/>
            <person name="Eloe-Fadrosh E.A."/>
            <person name="Pietrasiak N."/>
        </authorList>
    </citation>
    <scope>NUCLEOTIDE SEQUENCE</scope>
    <source>
        <strain evidence="8">HA4357-MV3</strain>
    </source>
</reference>
<dbReference type="InterPro" id="IPR001638">
    <property type="entry name" value="Solute-binding_3/MltF_N"/>
</dbReference>
<dbReference type="Pfam" id="PF09084">
    <property type="entry name" value="NMT1"/>
    <property type="match status" value="1"/>
</dbReference>
<dbReference type="Gene3D" id="3.40.190.10">
    <property type="entry name" value="Periplasmic binding protein-like II"/>
    <property type="match status" value="2"/>
</dbReference>
<dbReference type="AlphaFoldDB" id="A0A9E3LVX4"/>
<dbReference type="CDD" id="cd13559">
    <property type="entry name" value="PBP2_SsuA_like_3"/>
    <property type="match status" value="1"/>
</dbReference>
<dbReference type="SUPFAM" id="SSF53850">
    <property type="entry name" value="Periplasmic binding protein-like II"/>
    <property type="match status" value="1"/>
</dbReference>
<accession>A0A9E3LVX4</accession>